<protein>
    <recommendedName>
        <fullName evidence="3">HTH cro/C1-type domain-containing protein</fullName>
    </recommendedName>
</protein>
<dbReference type="RefSeq" id="WP_009090737.1">
    <property type="nucleotide sequence ID" value="NZ_ANIW01000033.1"/>
</dbReference>
<dbReference type="EMBL" id="CP023401">
    <property type="protein sequence ID" value="ATC37735.1"/>
    <property type="molecule type" value="Genomic_DNA"/>
</dbReference>
<dbReference type="GeneID" id="56686083"/>
<proteinExistence type="predicted"/>
<evidence type="ECO:0000313" key="1">
    <source>
        <dbReference type="EMBL" id="ATC37735.1"/>
    </source>
</evidence>
<accession>A0ABM6MX30</accession>
<dbReference type="Proteomes" id="UP000190057">
    <property type="component" value="Chromosome"/>
</dbReference>
<name>A0ABM6MX30_9FLAO</name>
<sequence>MKLSKKFKEWLKPDAKKSELCLELNISRATLSRWMSKSPENLSRLDRVHVIKEMSGLTQEELFESEEIVTS</sequence>
<reference evidence="1 2" key="1">
    <citation type="submission" date="2017-09" db="EMBL/GenBank/DDBJ databases">
        <title>Complete circularized genomes of four mosquito-derived Elizabethkingia anophelis isolates.</title>
        <authorList>
            <person name="Nicholson A.C."/>
            <person name="Xu J."/>
        </authorList>
    </citation>
    <scope>NUCLEOTIDE SEQUENCE [LARGE SCALE GENOMIC DNA]</scope>
    <source>
        <strain evidence="1 2">R26</strain>
    </source>
</reference>
<evidence type="ECO:0008006" key="3">
    <source>
        <dbReference type="Google" id="ProtNLM"/>
    </source>
</evidence>
<organism evidence="1 2">
    <name type="scientific">Elizabethkingia anophelis R26</name>
    <dbReference type="NCBI Taxonomy" id="1246994"/>
    <lineage>
        <taxon>Bacteria</taxon>
        <taxon>Pseudomonadati</taxon>
        <taxon>Bacteroidota</taxon>
        <taxon>Flavobacteriia</taxon>
        <taxon>Flavobacteriales</taxon>
        <taxon>Weeksellaceae</taxon>
        <taxon>Elizabethkingia</taxon>
    </lineage>
</organism>
<evidence type="ECO:0000313" key="2">
    <source>
        <dbReference type="Proteomes" id="UP000190057"/>
    </source>
</evidence>
<gene>
    <name evidence="1" type="ORF">BAZ09_016460</name>
</gene>
<keyword evidence="2" id="KW-1185">Reference proteome</keyword>